<comment type="caution">
    <text evidence="2">The sequence shown here is derived from an EMBL/GenBank/DDBJ whole genome shotgun (WGS) entry which is preliminary data.</text>
</comment>
<evidence type="ECO:0000313" key="3">
    <source>
        <dbReference type="Proteomes" id="UP001620234"/>
    </source>
</evidence>
<sequence>MKINKAYKFRLEPTAEQAVILNNLVGSARFVWNQMLAISFEMFAKNEFINATNLVNKIVGLKNNPDFEFLKTSSNAVTLQQKVRDLAAAWSRFFDPKVHARLKENKNKP</sequence>
<dbReference type="Pfam" id="PF12323">
    <property type="entry name" value="HTH_OrfB_IS605"/>
    <property type="match status" value="1"/>
</dbReference>
<dbReference type="Proteomes" id="UP001620234">
    <property type="component" value="Unassembled WGS sequence"/>
</dbReference>
<name>A0ABW8L6C0_9GAMM</name>
<dbReference type="EMBL" id="JBJDPD010000003">
    <property type="protein sequence ID" value="MFK4000452.1"/>
    <property type="molecule type" value="Genomic_DNA"/>
</dbReference>
<evidence type="ECO:0000313" key="2">
    <source>
        <dbReference type="EMBL" id="MFK4000452.1"/>
    </source>
</evidence>
<gene>
    <name evidence="2" type="ORF">ACI2I3_03745</name>
</gene>
<feature type="domain" description="Transposase putative helix-turn-helix" evidence="1">
    <location>
        <begin position="1"/>
        <end position="46"/>
    </location>
</feature>
<keyword evidence="3" id="KW-1185">Reference proteome</keyword>
<evidence type="ECO:0000259" key="1">
    <source>
        <dbReference type="Pfam" id="PF12323"/>
    </source>
</evidence>
<dbReference type="InterPro" id="IPR021027">
    <property type="entry name" value="Transposase_put_HTH"/>
</dbReference>
<feature type="non-terminal residue" evidence="2">
    <location>
        <position position="109"/>
    </location>
</feature>
<accession>A0ABW8L6C0</accession>
<protein>
    <submittedName>
        <fullName evidence="2">Helix-turn-helix domain-containing protein</fullName>
    </submittedName>
</protein>
<proteinExistence type="predicted"/>
<dbReference type="RefSeq" id="WP_404671890.1">
    <property type="nucleotide sequence ID" value="NZ_JBJDPD010000003.1"/>
</dbReference>
<organism evidence="2 3">
    <name type="scientific">Psychrobacter namhaensis</name>
    <dbReference type="NCBI Taxonomy" id="292734"/>
    <lineage>
        <taxon>Bacteria</taxon>
        <taxon>Pseudomonadati</taxon>
        <taxon>Pseudomonadota</taxon>
        <taxon>Gammaproteobacteria</taxon>
        <taxon>Moraxellales</taxon>
        <taxon>Moraxellaceae</taxon>
        <taxon>Psychrobacter</taxon>
    </lineage>
</organism>
<reference evidence="2 3" key="1">
    <citation type="submission" date="2024-11" db="EMBL/GenBank/DDBJ databases">
        <title>The Natural Products Discovery Center: Release of the First 8490 Sequenced Strains for Exploring Actinobacteria Biosynthetic Diversity.</title>
        <authorList>
            <person name="Kalkreuter E."/>
            <person name="Kautsar S.A."/>
            <person name="Yang D."/>
            <person name="Bader C.D."/>
            <person name="Teijaro C.N."/>
            <person name="Fluegel L."/>
            <person name="Davis C.M."/>
            <person name="Simpson J.R."/>
            <person name="Lauterbach L."/>
            <person name="Steele A.D."/>
            <person name="Gui C."/>
            <person name="Meng S."/>
            <person name="Li G."/>
            <person name="Viehrig K."/>
            <person name="Ye F."/>
            <person name="Su P."/>
            <person name="Kiefer A.F."/>
            <person name="Nichols A."/>
            <person name="Cepeda A.J."/>
            <person name="Yan W."/>
            <person name="Fan B."/>
            <person name="Jiang Y."/>
            <person name="Adhikari A."/>
            <person name="Zheng C.-J."/>
            <person name="Schuster L."/>
            <person name="Cowan T.M."/>
            <person name="Smanski M.J."/>
            <person name="Chevrette M.G."/>
            <person name="De Carvalho L.P.S."/>
            <person name="Shen B."/>
        </authorList>
    </citation>
    <scope>NUCLEOTIDE SEQUENCE [LARGE SCALE GENOMIC DNA]</scope>
    <source>
        <strain evidence="2 3">NPDC077433</strain>
    </source>
</reference>